<organism evidence="1 2">
    <name type="scientific">Corallococcus llansteffanensis</name>
    <dbReference type="NCBI Taxonomy" id="2316731"/>
    <lineage>
        <taxon>Bacteria</taxon>
        <taxon>Pseudomonadati</taxon>
        <taxon>Myxococcota</taxon>
        <taxon>Myxococcia</taxon>
        <taxon>Myxococcales</taxon>
        <taxon>Cystobacterineae</taxon>
        <taxon>Myxococcaceae</taxon>
        <taxon>Corallococcus</taxon>
    </lineage>
</organism>
<protein>
    <submittedName>
        <fullName evidence="1">Uncharacterized protein</fullName>
    </submittedName>
</protein>
<name>A0A3A8MRV0_9BACT</name>
<dbReference type="Proteomes" id="UP000272888">
    <property type="component" value="Unassembled WGS sequence"/>
</dbReference>
<reference evidence="2" key="1">
    <citation type="submission" date="2018-09" db="EMBL/GenBank/DDBJ databases">
        <authorList>
            <person name="Livingstone P.G."/>
            <person name="Whitworth D.E."/>
        </authorList>
    </citation>
    <scope>NUCLEOTIDE SEQUENCE [LARGE SCALE GENOMIC DNA]</scope>
    <source>
        <strain evidence="2">CA051B</strain>
    </source>
</reference>
<accession>A0A3A8MRV0</accession>
<evidence type="ECO:0000313" key="1">
    <source>
        <dbReference type="EMBL" id="RKH35007.1"/>
    </source>
</evidence>
<keyword evidence="2" id="KW-1185">Reference proteome</keyword>
<dbReference type="EMBL" id="RAWB01001077">
    <property type="protein sequence ID" value="RKH35007.1"/>
    <property type="molecule type" value="Genomic_DNA"/>
</dbReference>
<proteinExistence type="predicted"/>
<evidence type="ECO:0000313" key="2">
    <source>
        <dbReference type="Proteomes" id="UP000272888"/>
    </source>
</evidence>
<sequence>MRLSMEDYLRLAVPFVPPALVSAEALRPILDIARQLPPCASSGFECRLGDDAPVADFLVNLLPDDGTRAAFAGRHPDYHPPDAFLQSPVWQRVRDFCRAWAHPETPLNRRVRDMWLEFDLQELASEVPIPGVFFGPEQPPVDLPGTVRASLELLRGPGHAQLPPALTRCLELLPGPPRVEQVGMMFSRQTDALRLCLRGVPLAQLGSSLRRAGWSGQPAELDALVEDARPFIDEVTLDVDVGDDLHPKLGLECILDRDPSPARWKRWLDHLVANGLCTPLKRDALLTWPGMSSPLNHPGPWPENLVRASERMPGVH</sequence>
<comment type="caution">
    <text evidence="1">The sequence shown here is derived from an EMBL/GenBank/DDBJ whole genome shotgun (WGS) entry which is preliminary data.</text>
</comment>
<dbReference type="AlphaFoldDB" id="A0A3A8MRV0"/>
<gene>
    <name evidence="1" type="ORF">D7V93_43435</name>
</gene>
<feature type="non-terminal residue" evidence="1">
    <location>
        <position position="316"/>
    </location>
</feature>